<dbReference type="Proteomes" id="UP000095286">
    <property type="component" value="Unplaced"/>
</dbReference>
<name>A0AC35TP02_9BILA</name>
<evidence type="ECO:0000313" key="2">
    <source>
        <dbReference type="WBParaSite" id="RSKR_0000284250.1"/>
    </source>
</evidence>
<protein>
    <submittedName>
        <fullName evidence="2">ERAP1_C domain-containing protein</fullName>
    </submittedName>
</protein>
<proteinExistence type="predicted"/>
<dbReference type="WBParaSite" id="RSKR_0000284250.1">
    <property type="protein sequence ID" value="RSKR_0000284250.1"/>
    <property type="gene ID" value="RSKR_0000284250"/>
</dbReference>
<evidence type="ECO:0000313" key="1">
    <source>
        <dbReference type="Proteomes" id="UP000095286"/>
    </source>
</evidence>
<sequence>MYHNFISKCGEISNECVIDTTSSGICGNLYDLTFRNKIEWDNIVNTLDVEDFVPLTSLNVRLCSASHLEDYLTNMVVAADNLNELLAKTTNLTTFEMWHFERDNSKYPRHKYQSYRSFSMYLFSVLQSKSISQIILKCDYPKRMIQIIKDLMNHSDFLKANFPALTSIVFKLKILDKESFKSKYHYKLMTKIRQLNSPLFKMEIMLGNIKYCKLGQKYADVFEKNKKRDKLNINLVPEAW</sequence>
<accession>A0AC35TP02</accession>
<reference evidence="2" key="1">
    <citation type="submission" date="2016-11" db="UniProtKB">
        <authorList>
            <consortium name="WormBaseParasite"/>
        </authorList>
    </citation>
    <scope>IDENTIFICATION</scope>
    <source>
        <strain evidence="2">KR3021</strain>
    </source>
</reference>
<organism evidence="1 2">
    <name type="scientific">Rhabditophanes sp. KR3021</name>
    <dbReference type="NCBI Taxonomy" id="114890"/>
    <lineage>
        <taxon>Eukaryota</taxon>
        <taxon>Metazoa</taxon>
        <taxon>Ecdysozoa</taxon>
        <taxon>Nematoda</taxon>
        <taxon>Chromadorea</taxon>
        <taxon>Rhabditida</taxon>
        <taxon>Tylenchina</taxon>
        <taxon>Panagrolaimomorpha</taxon>
        <taxon>Strongyloidoidea</taxon>
        <taxon>Alloionematidae</taxon>
        <taxon>Rhabditophanes</taxon>
    </lineage>
</organism>